<keyword evidence="7 14" id="KW-0418">Kinase</keyword>
<dbReference type="Gene3D" id="1.10.510.10">
    <property type="entry name" value="Transferase(Phosphotransferase) domain 1"/>
    <property type="match status" value="1"/>
</dbReference>
<comment type="subcellular location">
    <subcellularLocation>
        <location evidence="1">Cell membrane</location>
        <topology evidence="1">Lipid-anchor</topology>
    </subcellularLocation>
</comment>
<dbReference type="Pfam" id="PF00069">
    <property type="entry name" value="Pkinase"/>
    <property type="match status" value="1"/>
</dbReference>
<dbReference type="GO" id="GO:0090404">
    <property type="term" value="C:pollen tube tip"/>
    <property type="evidence" value="ECO:0007669"/>
    <property type="project" value="UniProtKB-ARBA"/>
</dbReference>
<dbReference type="FunFam" id="1.10.510.10:FF:000032">
    <property type="entry name" value="Serine/threonine-protein kinase PBS1"/>
    <property type="match status" value="1"/>
</dbReference>
<feature type="compositionally biased region" description="Acidic residues" evidence="12">
    <location>
        <begin position="381"/>
        <end position="402"/>
    </location>
</feature>
<dbReference type="AlphaFoldDB" id="A0A5A7T4H3"/>
<evidence type="ECO:0000256" key="4">
    <source>
        <dbReference type="ARBA" id="ARBA00022527"/>
    </source>
</evidence>
<sequence>MMSCFPCFSSQKSKKGIDKNNNNNNNNNNDNSGSSSSGHRTPPPPPKSPEVTTKSKPAEEIKDKQEGEKIDAQNFTFRELATATKNFRQECLLGEGGFGKVFKATLQPSGQVVAVKQLDRNGLQGNKEFLGEVKALSLLKHPNLVKFNGYCADGDQRILVYEYMPGGSLEDCLFAIKEDRKPMDWFVRIKVASGVAKGLEYLHDQADPPIIFRDLKSSNILLDEDFNPKLSDFGLAKLGPGGDKSPLPSRVMGTYGYSAPEYTRGGQLTSKSDIYSFGVVMLELITGRKAIDTTKPNNEQNLVTWAQPFFRDPKRFPDLADPLLGRLFPEKDLNQAVAVAAMCLQEEAEVRPLIGDVMTALSFLSTVPDENLRPLPYPPEPEPEPEEENRDDDSSSESSDSDTESRKIGKDKEGASANFTSARNHETDTSSDDEDEGEKENIKSSKKKQKNKESEQKRVVFKDDIQPPAPNHTRKNSSSSSDGSSSPRSSNASENRRIDSLESIRDSEGGGDSSFKLQNEPSDVVNSNDSTLEHISSRESHTGDEEYEAHNDYSSDSEDGSEHGGED</sequence>
<evidence type="ECO:0000256" key="6">
    <source>
        <dbReference type="ARBA" id="ARBA00022741"/>
    </source>
</evidence>
<dbReference type="FunFam" id="3.30.200.20:FF:000266">
    <property type="entry name" value="probable serine/threonine-protein kinase RLCKVII"/>
    <property type="match status" value="1"/>
</dbReference>
<evidence type="ECO:0000259" key="13">
    <source>
        <dbReference type="PROSITE" id="PS50011"/>
    </source>
</evidence>
<comment type="caution">
    <text evidence="14">The sequence shown here is derived from an EMBL/GenBank/DDBJ whole genome shotgun (WGS) entry which is preliminary data.</text>
</comment>
<dbReference type="GO" id="GO:0010183">
    <property type="term" value="P:pollen tube guidance"/>
    <property type="evidence" value="ECO:0007669"/>
    <property type="project" value="UniProtKB-ARBA"/>
</dbReference>
<dbReference type="InterPro" id="IPR011009">
    <property type="entry name" value="Kinase-like_dom_sf"/>
</dbReference>
<feature type="compositionally biased region" description="Basic and acidic residues" evidence="12">
    <location>
        <begin position="403"/>
        <end position="414"/>
    </location>
</feature>
<feature type="domain" description="Protein kinase" evidence="13">
    <location>
        <begin position="87"/>
        <end position="364"/>
    </location>
</feature>
<gene>
    <name evidence="14" type="ORF">E6C27_scaffold270G002680</name>
</gene>
<keyword evidence="4" id="KW-0723">Serine/threonine-protein kinase</keyword>
<keyword evidence="6 11" id="KW-0547">Nucleotide-binding</keyword>
<feature type="compositionally biased region" description="Basic and acidic residues" evidence="12">
    <location>
        <begin position="494"/>
        <end position="508"/>
    </location>
</feature>
<feature type="compositionally biased region" description="Low complexity" evidence="12">
    <location>
        <begin position="19"/>
        <end position="38"/>
    </location>
</feature>
<evidence type="ECO:0000256" key="3">
    <source>
        <dbReference type="ARBA" id="ARBA00022475"/>
    </source>
</evidence>
<protein>
    <submittedName>
        <fullName evidence="14">Serine/threonine-protein kinase</fullName>
    </submittedName>
</protein>
<dbReference type="EMBL" id="SSTE01018746">
    <property type="protein sequence ID" value="KAA0038382.1"/>
    <property type="molecule type" value="Genomic_DNA"/>
</dbReference>
<dbReference type="GO" id="GO:0005886">
    <property type="term" value="C:plasma membrane"/>
    <property type="evidence" value="ECO:0007669"/>
    <property type="project" value="UniProtKB-SubCell"/>
</dbReference>
<evidence type="ECO:0000256" key="7">
    <source>
        <dbReference type="ARBA" id="ARBA00022777"/>
    </source>
</evidence>
<feature type="compositionally biased region" description="Low complexity" evidence="12">
    <location>
        <begin position="477"/>
        <end position="493"/>
    </location>
</feature>
<feature type="compositionally biased region" description="Basic and acidic residues" evidence="12">
    <location>
        <begin position="531"/>
        <end position="553"/>
    </location>
</feature>
<proteinExistence type="inferred from homology"/>
<evidence type="ECO:0000313" key="15">
    <source>
        <dbReference type="Proteomes" id="UP000321393"/>
    </source>
</evidence>
<keyword evidence="9" id="KW-0472">Membrane</keyword>
<dbReference type="InterPro" id="IPR017441">
    <property type="entry name" value="Protein_kinase_ATP_BS"/>
</dbReference>
<feature type="region of interest" description="Disordered" evidence="12">
    <location>
        <begin position="1"/>
        <end position="69"/>
    </location>
</feature>
<dbReference type="SMART" id="SM00220">
    <property type="entry name" value="S_TKc"/>
    <property type="match status" value="1"/>
</dbReference>
<feature type="compositionally biased region" description="Basic and acidic residues" evidence="12">
    <location>
        <begin position="56"/>
        <end position="69"/>
    </location>
</feature>
<keyword evidence="3" id="KW-1003">Cell membrane</keyword>
<dbReference type="PROSITE" id="PS00107">
    <property type="entry name" value="PROTEIN_KINASE_ATP"/>
    <property type="match status" value="1"/>
</dbReference>
<evidence type="ECO:0000256" key="1">
    <source>
        <dbReference type="ARBA" id="ARBA00004193"/>
    </source>
</evidence>
<name>A0A5A7T4H3_CUCMM</name>
<evidence type="ECO:0000256" key="12">
    <source>
        <dbReference type="SAM" id="MobiDB-lite"/>
    </source>
</evidence>
<keyword evidence="8 11" id="KW-0067">ATP-binding</keyword>
<accession>A0A5A7T4H3</accession>
<dbReference type="PROSITE" id="PS50011">
    <property type="entry name" value="PROTEIN_KINASE_DOM"/>
    <property type="match status" value="1"/>
</dbReference>
<feature type="compositionally biased region" description="Basic and acidic residues" evidence="12">
    <location>
        <begin position="451"/>
        <end position="465"/>
    </location>
</feature>
<evidence type="ECO:0000256" key="10">
    <source>
        <dbReference type="ARBA" id="ARBA00023288"/>
    </source>
</evidence>
<dbReference type="Proteomes" id="UP000321393">
    <property type="component" value="Unassembled WGS sequence"/>
</dbReference>
<comment type="similarity">
    <text evidence="2">Belongs to the protein kinase superfamily. Ser/Thr protein kinase family.</text>
</comment>
<dbReference type="GO" id="GO:0004674">
    <property type="term" value="F:protein serine/threonine kinase activity"/>
    <property type="evidence" value="ECO:0007669"/>
    <property type="project" value="UniProtKB-KW"/>
</dbReference>
<evidence type="ECO:0000256" key="8">
    <source>
        <dbReference type="ARBA" id="ARBA00022840"/>
    </source>
</evidence>
<dbReference type="SUPFAM" id="SSF56112">
    <property type="entry name" value="Protein kinase-like (PK-like)"/>
    <property type="match status" value="1"/>
</dbReference>
<evidence type="ECO:0000256" key="9">
    <source>
        <dbReference type="ARBA" id="ARBA00023136"/>
    </source>
</evidence>
<keyword evidence="5" id="KW-0808">Transferase</keyword>
<dbReference type="GO" id="GO:0005524">
    <property type="term" value="F:ATP binding"/>
    <property type="evidence" value="ECO:0007669"/>
    <property type="project" value="UniProtKB-UniRule"/>
</dbReference>
<feature type="binding site" evidence="11">
    <location>
        <position position="116"/>
    </location>
    <ligand>
        <name>ATP</name>
        <dbReference type="ChEBI" id="CHEBI:30616"/>
    </ligand>
</feature>
<dbReference type="Gene3D" id="3.30.200.20">
    <property type="entry name" value="Phosphorylase Kinase, domain 1"/>
    <property type="match status" value="1"/>
</dbReference>
<evidence type="ECO:0000256" key="5">
    <source>
        <dbReference type="ARBA" id="ARBA00022679"/>
    </source>
</evidence>
<evidence type="ECO:0000313" key="14">
    <source>
        <dbReference type="EMBL" id="KAA0038382.1"/>
    </source>
</evidence>
<evidence type="ECO:0000256" key="11">
    <source>
        <dbReference type="PROSITE-ProRule" id="PRU10141"/>
    </source>
</evidence>
<keyword evidence="10" id="KW-0449">Lipoprotein</keyword>
<feature type="region of interest" description="Disordered" evidence="12">
    <location>
        <begin position="369"/>
        <end position="567"/>
    </location>
</feature>
<dbReference type="CDD" id="cd14066">
    <property type="entry name" value="STKc_IRAK"/>
    <property type="match status" value="1"/>
</dbReference>
<dbReference type="InterPro" id="IPR000719">
    <property type="entry name" value="Prot_kinase_dom"/>
</dbReference>
<evidence type="ECO:0000256" key="2">
    <source>
        <dbReference type="ARBA" id="ARBA00008684"/>
    </source>
</evidence>
<dbReference type="STRING" id="1194695.A0A5A7T4H3"/>
<dbReference type="PANTHER" id="PTHR47985:SF31">
    <property type="entry name" value="SERINE_THREONINE-PROTEIN KINASE PBL26-RELATED"/>
    <property type="match status" value="1"/>
</dbReference>
<feature type="compositionally biased region" description="Polar residues" evidence="12">
    <location>
        <begin position="515"/>
        <end position="530"/>
    </location>
</feature>
<reference evidence="14 15" key="1">
    <citation type="submission" date="2019-08" db="EMBL/GenBank/DDBJ databases">
        <title>Draft genome sequences of two oriental melons (Cucumis melo L. var makuwa).</title>
        <authorList>
            <person name="Kwon S.-Y."/>
        </authorList>
    </citation>
    <scope>NUCLEOTIDE SEQUENCE [LARGE SCALE GENOMIC DNA]</scope>
    <source>
        <strain evidence="15">cv. SW 3</strain>
        <tissue evidence="14">Leaf</tissue>
    </source>
</reference>
<feature type="compositionally biased region" description="Acidic residues" evidence="12">
    <location>
        <begin position="429"/>
        <end position="438"/>
    </location>
</feature>
<organism evidence="14 15">
    <name type="scientific">Cucumis melo var. makuwa</name>
    <name type="common">Oriental melon</name>
    <dbReference type="NCBI Taxonomy" id="1194695"/>
    <lineage>
        <taxon>Eukaryota</taxon>
        <taxon>Viridiplantae</taxon>
        <taxon>Streptophyta</taxon>
        <taxon>Embryophyta</taxon>
        <taxon>Tracheophyta</taxon>
        <taxon>Spermatophyta</taxon>
        <taxon>Magnoliopsida</taxon>
        <taxon>eudicotyledons</taxon>
        <taxon>Gunneridae</taxon>
        <taxon>Pentapetalae</taxon>
        <taxon>rosids</taxon>
        <taxon>fabids</taxon>
        <taxon>Cucurbitales</taxon>
        <taxon>Cucurbitaceae</taxon>
        <taxon>Benincaseae</taxon>
        <taxon>Cucumis</taxon>
    </lineage>
</organism>
<dbReference type="OrthoDB" id="4062651at2759"/>
<dbReference type="PANTHER" id="PTHR47985">
    <property type="entry name" value="OS07G0668900 PROTEIN"/>
    <property type="match status" value="1"/>
</dbReference>